<evidence type="ECO:0000259" key="2">
    <source>
        <dbReference type="Pfam" id="PF17836"/>
    </source>
</evidence>
<comment type="caution">
    <text evidence="3">The sequence shown here is derived from an EMBL/GenBank/DDBJ whole genome shotgun (WGS) entry which is preliminary data.</text>
</comment>
<dbReference type="InterPro" id="IPR041561">
    <property type="entry name" value="PglD_N"/>
</dbReference>
<dbReference type="SUPFAM" id="SSF51161">
    <property type="entry name" value="Trimeric LpxA-like enzymes"/>
    <property type="match status" value="1"/>
</dbReference>
<keyword evidence="4" id="KW-1185">Reference proteome</keyword>
<evidence type="ECO:0000313" key="3">
    <source>
        <dbReference type="EMBL" id="MFD0962620.1"/>
    </source>
</evidence>
<proteinExistence type="inferred from homology"/>
<dbReference type="InterPro" id="IPR020019">
    <property type="entry name" value="AcTrfase_PglD-like"/>
</dbReference>
<dbReference type="CDD" id="cd03360">
    <property type="entry name" value="LbH_AT_putative"/>
    <property type="match status" value="1"/>
</dbReference>
<reference evidence="4" key="1">
    <citation type="journal article" date="2019" name="Int. J. Syst. Evol. Microbiol.">
        <title>The Global Catalogue of Microorganisms (GCM) 10K type strain sequencing project: providing services to taxonomists for standard genome sequencing and annotation.</title>
        <authorList>
            <consortium name="The Broad Institute Genomics Platform"/>
            <consortium name="The Broad Institute Genome Sequencing Center for Infectious Disease"/>
            <person name="Wu L."/>
            <person name="Ma J."/>
        </authorList>
    </citation>
    <scope>NUCLEOTIDE SEQUENCE [LARGE SCALE GENOMIC DNA]</scope>
    <source>
        <strain evidence="4">CCUG 62114</strain>
    </source>
</reference>
<evidence type="ECO:0000256" key="1">
    <source>
        <dbReference type="ARBA" id="ARBA00007274"/>
    </source>
</evidence>
<protein>
    <submittedName>
        <fullName evidence="3">Acetyltransferase</fullName>
    </submittedName>
</protein>
<dbReference type="RefSeq" id="WP_377712472.1">
    <property type="nucleotide sequence ID" value="NZ_JBHTJM010000002.1"/>
</dbReference>
<dbReference type="PANTHER" id="PTHR43300">
    <property type="entry name" value="ACETYLTRANSFERASE"/>
    <property type="match status" value="1"/>
</dbReference>
<comment type="similarity">
    <text evidence="1">Belongs to the transferase hexapeptide repeat family.</text>
</comment>
<dbReference type="InterPro" id="IPR050179">
    <property type="entry name" value="Trans_hexapeptide_repeat"/>
</dbReference>
<dbReference type="Pfam" id="PF17836">
    <property type="entry name" value="PglD_N"/>
    <property type="match status" value="1"/>
</dbReference>
<dbReference type="Proteomes" id="UP001596997">
    <property type="component" value="Unassembled WGS sequence"/>
</dbReference>
<sequence length="210" mass="22646">MKRLAIIGSGDLGQQIAYYAETDKQYKVVGFFDDFTPKGALVKNIPVLGKIAEIEEAFNNNVFDVILIGIGYKHIEFKSNIYKKLKGVIPFGKLIHSSVIADESAIIADGVVIYPGCLIDAQVEIQENSLLNVAVTVAHDTKIGAHSFLSPRVALAGFCAVGEKNILGINSTVIDNITTVNNVQLGGGTVLINNIEKEGLYVGNPARFIR</sequence>
<gene>
    <name evidence="3" type="ORF">ACFQ1O_01225</name>
</gene>
<dbReference type="Gene3D" id="3.40.50.720">
    <property type="entry name" value="NAD(P)-binding Rossmann-like Domain"/>
    <property type="match status" value="1"/>
</dbReference>
<evidence type="ECO:0000313" key="4">
    <source>
        <dbReference type="Proteomes" id="UP001596997"/>
    </source>
</evidence>
<dbReference type="Gene3D" id="2.160.10.10">
    <property type="entry name" value="Hexapeptide repeat proteins"/>
    <property type="match status" value="1"/>
</dbReference>
<dbReference type="InterPro" id="IPR011004">
    <property type="entry name" value="Trimer_LpxA-like_sf"/>
</dbReference>
<feature type="domain" description="PglD N-terminal" evidence="2">
    <location>
        <begin position="3"/>
        <end position="73"/>
    </location>
</feature>
<name>A0ABW3HYI0_9FLAO</name>
<dbReference type="PANTHER" id="PTHR43300:SF7">
    <property type="entry name" value="UDP-N-ACETYLBACILLOSAMINE N-ACETYLTRANSFERASE"/>
    <property type="match status" value="1"/>
</dbReference>
<organism evidence="3 4">
    <name type="scientific">Pseudofulvibacter geojedonensis</name>
    <dbReference type="NCBI Taxonomy" id="1123758"/>
    <lineage>
        <taxon>Bacteria</taxon>
        <taxon>Pseudomonadati</taxon>
        <taxon>Bacteroidota</taxon>
        <taxon>Flavobacteriia</taxon>
        <taxon>Flavobacteriales</taxon>
        <taxon>Flavobacteriaceae</taxon>
        <taxon>Pseudofulvibacter</taxon>
    </lineage>
</organism>
<accession>A0ABW3HYI0</accession>
<dbReference type="EMBL" id="JBHTJM010000002">
    <property type="protein sequence ID" value="MFD0962620.1"/>
    <property type="molecule type" value="Genomic_DNA"/>
</dbReference>